<keyword evidence="3" id="KW-1185">Reference proteome</keyword>
<dbReference type="EMBL" id="LPNN01000008">
    <property type="protein sequence ID" value="OEJ83680.1"/>
    <property type="molecule type" value="Genomic_DNA"/>
</dbReference>
<comment type="caution">
    <text evidence="2">The sequence shown here is derived from an EMBL/GenBank/DDBJ whole genome shotgun (WGS) entry which is preliminary data.</text>
</comment>
<dbReference type="Proteomes" id="UP000095358">
    <property type="component" value="Unassembled WGS sequence"/>
</dbReference>
<proteinExistence type="predicted"/>
<protein>
    <submittedName>
        <fullName evidence="2">SPS-sensor serine protease component SSY5</fullName>
    </submittedName>
</protein>
<dbReference type="InterPro" id="IPR012985">
    <property type="entry name" value="Peptidase_S64_Ssy5"/>
</dbReference>
<keyword evidence="2" id="KW-0378">Hydrolase</keyword>
<dbReference type="OrthoDB" id="4096087at2759"/>
<evidence type="ECO:0000313" key="2">
    <source>
        <dbReference type="EMBL" id="OEJ83680.1"/>
    </source>
</evidence>
<dbReference type="Pfam" id="PF08192">
    <property type="entry name" value="Peptidase_S64"/>
    <property type="match status" value="1"/>
</dbReference>
<accession>A0A1E5R9U8</accession>
<name>A0A1E5R9U8_HANUV</name>
<dbReference type="STRING" id="29833.A0A1E5R9U8"/>
<dbReference type="VEuPathDB" id="FungiDB:AWRI3580_g3598"/>
<evidence type="ECO:0000313" key="3">
    <source>
        <dbReference type="Proteomes" id="UP000095358"/>
    </source>
</evidence>
<keyword evidence="2" id="KW-0645">Protease</keyword>
<gene>
    <name evidence="2" type="ORF">AWRI3580_g3598</name>
</gene>
<organism evidence="2 3">
    <name type="scientific">Hanseniaspora uvarum</name>
    <name type="common">Yeast</name>
    <name type="synonym">Kloeckera apiculata</name>
    <dbReference type="NCBI Taxonomy" id="29833"/>
    <lineage>
        <taxon>Eukaryota</taxon>
        <taxon>Fungi</taxon>
        <taxon>Dikarya</taxon>
        <taxon>Ascomycota</taxon>
        <taxon>Saccharomycotina</taxon>
        <taxon>Saccharomycetes</taxon>
        <taxon>Saccharomycodales</taxon>
        <taxon>Saccharomycodaceae</taxon>
        <taxon>Hanseniaspora</taxon>
    </lineage>
</organism>
<evidence type="ECO:0000256" key="1">
    <source>
        <dbReference type="SAM" id="MobiDB-lite"/>
    </source>
</evidence>
<dbReference type="AlphaFoldDB" id="A0A1E5R9U8"/>
<dbReference type="InterPro" id="IPR009003">
    <property type="entry name" value="Peptidase_S1_PA"/>
</dbReference>
<dbReference type="GO" id="GO:0006508">
    <property type="term" value="P:proteolysis"/>
    <property type="evidence" value="ECO:0007669"/>
    <property type="project" value="UniProtKB-KW"/>
</dbReference>
<dbReference type="GO" id="GO:0008233">
    <property type="term" value="F:peptidase activity"/>
    <property type="evidence" value="ECO:0007669"/>
    <property type="project" value="UniProtKB-KW"/>
</dbReference>
<dbReference type="SUPFAM" id="SSF50494">
    <property type="entry name" value="Trypsin-like serine proteases"/>
    <property type="match status" value="1"/>
</dbReference>
<reference evidence="3" key="1">
    <citation type="journal article" date="2016" name="Genome Announc.">
        <title>Genome sequences of three species of Hanseniaspora isolated from spontaneous wine fermentations.</title>
        <authorList>
            <person name="Sternes P.R."/>
            <person name="Lee D."/>
            <person name="Kutyna D.R."/>
            <person name="Borneman A.R."/>
        </authorList>
    </citation>
    <scope>NUCLEOTIDE SEQUENCE [LARGE SCALE GENOMIC DNA]</scope>
    <source>
        <strain evidence="3">AWRI3580</strain>
    </source>
</reference>
<sequence length="703" mass="78837">MSENNERVFNVNEDNVPASGSQSFMGRSEFSNKTNDRTLVGSILNSGFNKNNLNSSNQTNASNSSTLLTKNTKENVVDKMQQLSVFDEAEEQEFTSENEDENDISVVGKPLRVLNTSHAETSINTSVKDINTVSTKTINSKDTFKLNQESINKKGVKKTVLAIQRLPILCENLSFVIDDIHQNMDSVSKATMTFIDILKTFTDDEANKNLQMHVITFENNIYMAKIFKMVLHLCDNFLFKTVYQTTRAILLTKFAQFCNLFNIKTTSSNVLLSNEDVRVTIPCLQLFPVSEKATQIEKIMQGIIEMSANNTIISESEGSFIAPLKRGFTQDCSITSVMFGVAEDSVDCNLSTVCSLYSLFPDIHFYSTINQIEPCSLVNGRKSIDDKTFQSQFEALVTNRNSLPFRIPKDYVNPPISLSVSTLNKKTNMSGTLGGFIQPVIDENSPKQLKHYGNSVYGITCAHVILSESQDYPEVSLPSILLQQKYQTSLNNAKRDYPEGSKQSEIFKREIERVDEYMNFQFANPAGQVIWGERCILNNTQLSDFAVIKMNKHIKLDCGNYLGDDVIQSLGDPSLRFDNGYITDHIKMNDIKPGVEVFKYGSSTKFTKGFLNGQRMVYWSDGKLQSSEFVINSLDNNPLFATGGDSGSFVLTKNPDKLGLSVVGILHSYDGEMKQLGLFTPMDNILSRLKSVTKVEWQVKSRK</sequence>
<feature type="region of interest" description="Disordered" evidence="1">
    <location>
        <begin position="1"/>
        <end position="26"/>
    </location>
</feature>